<sequence>MPACPKTRGDFQLQWETIFKHCCYLGQPAICFRMASLRAGKGNSRPFGAYWRSPTQPVRFAKGVSRYFPCLPHMRRLPA</sequence>
<dbReference type="EMBL" id="BK014996">
    <property type="protein sequence ID" value="DAD86255.1"/>
    <property type="molecule type" value="Genomic_DNA"/>
</dbReference>
<protein>
    <submittedName>
        <fullName evidence="1">Uncharacterized protein</fullName>
    </submittedName>
</protein>
<proteinExistence type="predicted"/>
<organism evidence="1">
    <name type="scientific">Caudovirales sp. ctUL28</name>
    <dbReference type="NCBI Taxonomy" id="2826778"/>
    <lineage>
        <taxon>Viruses</taxon>
        <taxon>Duplodnaviria</taxon>
        <taxon>Heunggongvirae</taxon>
        <taxon>Uroviricota</taxon>
        <taxon>Caudoviricetes</taxon>
    </lineage>
</organism>
<reference evidence="1" key="1">
    <citation type="journal article" date="2021" name="Proc. Natl. Acad. Sci. U.S.A.">
        <title>A Catalog of Tens of Thousands of Viruses from Human Metagenomes Reveals Hidden Associations with Chronic Diseases.</title>
        <authorList>
            <person name="Tisza M.J."/>
            <person name="Buck C.B."/>
        </authorList>
    </citation>
    <scope>NUCLEOTIDE SEQUENCE</scope>
    <source>
        <strain evidence="1">CtUL28</strain>
    </source>
</reference>
<name>A0A8S5MVY2_9CAUD</name>
<evidence type="ECO:0000313" key="1">
    <source>
        <dbReference type="EMBL" id="DAD86255.1"/>
    </source>
</evidence>
<accession>A0A8S5MVY2</accession>